<keyword evidence="7" id="KW-0675">Receptor</keyword>
<feature type="non-terminal residue" evidence="7">
    <location>
        <position position="1"/>
    </location>
</feature>
<evidence type="ECO:0000256" key="2">
    <source>
        <dbReference type="ARBA" id="ARBA00022475"/>
    </source>
</evidence>
<keyword evidence="5 6" id="KW-0472">Membrane</keyword>
<accession>A0A0S1TSA3</accession>
<organism evidence="7">
    <name type="scientific">Athetis dissimilis</name>
    <name type="common">Moth</name>
    <name type="synonym">Proxenus dissimilis</name>
    <dbReference type="NCBI Taxonomy" id="1737331"/>
    <lineage>
        <taxon>Eukaryota</taxon>
        <taxon>Metazoa</taxon>
        <taxon>Ecdysozoa</taxon>
        <taxon>Arthropoda</taxon>
        <taxon>Hexapoda</taxon>
        <taxon>Insecta</taxon>
        <taxon>Pterygota</taxon>
        <taxon>Neoptera</taxon>
        <taxon>Endopterygota</taxon>
        <taxon>Lepidoptera</taxon>
        <taxon>Glossata</taxon>
        <taxon>Ditrysia</taxon>
        <taxon>Noctuoidea</taxon>
        <taxon>Noctuidae</taxon>
        <taxon>Noctuinae</taxon>
        <taxon>Athetis</taxon>
    </lineage>
</organism>
<evidence type="ECO:0000256" key="4">
    <source>
        <dbReference type="ARBA" id="ARBA00022989"/>
    </source>
</evidence>
<dbReference type="Pfam" id="PF08395">
    <property type="entry name" value="7tm_7"/>
    <property type="match status" value="1"/>
</dbReference>
<proteinExistence type="evidence at transcript level"/>
<keyword evidence="2" id="KW-1003">Cell membrane</keyword>
<feature type="non-terminal residue" evidence="7">
    <location>
        <position position="81"/>
    </location>
</feature>
<evidence type="ECO:0000256" key="1">
    <source>
        <dbReference type="ARBA" id="ARBA00004651"/>
    </source>
</evidence>
<feature type="transmembrane region" description="Helical" evidence="6">
    <location>
        <begin position="44"/>
        <end position="66"/>
    </location>
</feature>
<name>A0A0S1TSA3_ATHDI</name>
<dbReference type="InterPro" id="IPR013604">
    <property type="entry name" value="7TM_chemorcpt"/>
</dbReference>
<dbReference type="GO" id="GO:0050909">
    <property type="term" value="P:sensory perception of taste"/>
    <property type="evidence" value="ECO:0007669"/>
    <property type="project" value="InterPro"/>
</dbReference>
<evidence type="ECO:0000256" key="6">
    <source>
        <dbReference type="SAM" id="Phobius"/>
    </source>
</evidence>
<evidence type="ECO:0000256" key="3">
    <source>
        <dbReference type="ARBA" id="ARBA00022692"/>
    </source>
</evidence>
<keyword evidence="3 6" id="KW-0812">Transmembrane</keyword>
<dbReference type="AlphaFoldDB" id="A0A0S1TSA3"/>
<gene>
    <name evidence="7" type="primary">GR53</name>
</gene>
<evidence type="ECO:0000256" key="5">
    <source>
        <dbReference type="ARBA" id="ARBA00023136"/>
    </source>
</evidence>
<dbReference type="GO" id="GO:0005886">
    <property type="term" value="C:plasma membrane"/>
    <property type="evidence" value="ECO:0007669"/>
    <property type="project" value="UniProtKB-SubCell"/>
</dbReference>
<evidence type="ECO:0000313" key="7">
    <source>
        <dbReference type="EMBL" id="ALM26261.1"/>
    </source>
</evidence>
<protein>
    <submittedName>
        <fullName evidence="7">Gustatory receptor 53</fullName>
    </submittedName>
</protein>
<sequence>DNQEKINFIGRATDSNTKIRDLAMMYNVIGKLCSMINKVFNFQIFMTLVSTFMYVIITIWTSLYIYRTPASSTGELINTGI</sequence>
<reference evidence="7" key="1">
    <citation type="journal article" date="2016" name="PLoS ONE">
        <title>Identification of Putative Chemosensory Receptor Genes from the Athetis dissimilis Antennal Transcriptome.</title>
        <authorList>
            <person name="Dong J."/>
            <person name="Song Y."/>
            <person name="Li W."/>
            <person name="Shi J."/>
            <person name="Wang Z."/>
        </authorList>
    </citation>
    <scope>NUCLEOTIDE SEQUENCE</scope>
    <source>
        <tissue evidence="7">Antenna</tissue>
    </source>
</reference>
<comment type="subcellular location">
    <subcellularLocation>
        <location evidence="1">Cell membrane</location>
        <topology evidence="1">Multi-pass membrane protein</topology>
    </subcellularLocation>
</comment>
<dbReference type="EMBL" id="KR674138">
    <property type="protein sequence ID" value="ALM26261.1"/>
    <property type="molecule type" value="mRNA"/>
</dbReference>
<keyword evidence="4 6" id="KW-1133">Transmembrane helix</keyword>